<sequence>MRHWFAILLLLLVPLQFASAGVEAYCLQSSGLATSHGDHPPHACQMDEGDIGKEGRLHTDCAFCQVLAGAVLLDAGRLPLTGAGQVLVDTVQDSLASAPVAEPERPKWRRAA</sequence>
<evidence type="ECO:0008006" key="4">
    <source>
        <dbReference type="Google" id="ProtNLM"/>
    </source>
</evidence>
<comment type="caution">
    <text evidence="2">The sequence shown here is derived from an EMBL/GenBank/DDBJ whole genome shotgun (WGS) entry which is preliminary data.</text>
</comment>
<gene>
    <name evidence="2" type="ORF">CGK74_17875</name>
</gene>
<keyword evidence="1" id="KW-0732">Signal</keyword>
<evidence type="ECO:0000256" key="1">
    <source>
        <dbReference type="SAM" id="SignalP"/>
    </source>
</evidence>
<evidence type="ECO:0000313" key="3">
    <source>
        <dbReference type="Proteomes" id="UP000215181"/>
    </source>
</evidence>
<protein>
    <recommendedName>
        <fullName evidence="4">DUF2946 domain-containing protein</fullName>
    </recommendedName>
</protein>
<dbReference type="OrthoDB" id="8526273at2"/>
<keyword evidence="3" id="KW-1185">Reference proteome</keyword>
<feature type="chain" id="PRO_5012918129" description="DUF2946 domain-containing protein" evidence="1">
    <location>
        <begin position="21"/>
        <end position="112"/>
    </location>
</feature>
<proteinExistence type="predicted"/>
<dbReference type="EMBL" id="NOIH01000039">
    <property type="protein sequence ID" value="OYD52430.1"/>
    <property type="molecule type" value="Genomic_DNA"/>
</dbReference>
<organism evidence="2 3">
    <name type="scientific">Thauera propionica</name>
    <dbReference type="NCBI Taxonomy" id="2019431"/>
    <lineage>
        <taxon>Bacteria</taxon>
        <taxon>Pseudomonadati</taxon>
        <taxon>Pseudomonadota</taxon>
        <taxon>Betaproteobacteria</taxon>
        <taxon>Rhodocyclales</taxon>
        <taxon>Zoogloeaceae</taxon>
        <taxon>Thauera</taxon>
    </lineage>
</organism>
<feature type="signal peptide" evidence="1">
    <location>
        <begin position="1"/>
        <end position="20"/>
    </location>
</feature>
<dbReference type="Proteomes" id="UP000215181">
    <property type="component" value="Unassembled WGS sequence"/>
</dbReference>
<accession>A0A235ETT3</accession>
<reference evidence="2 3" key="1">
    <citation type="submission" date="2017-07" db="EMBL/GenBank/DDBJ databases">
        <title>Thauera sp. KNDSS-Mac4 genome sequence and assembly.</title>
        <authorList>
            <person name="Mayilraj S."/>
        </authorList>
    </citation>
    <scope>NUCLEOTIDE SEQUENCE [LARGE SCALE GENOMIC DNA]</scope>
    <source>
        <strain evidence="2 3">KNDSS-Mac4</strain>
    </source>
</reference>
<dbReference type="RefSeq" id="WP_094269735.1">
    <property type="nucleotide sequence ID" value="NZ_NOIH01000039.1"/>
</dbReference>
<evidence type="ECO:0000313" key="2">
    <source>
        <dbReference type="EMBL" id="OYD52430.1"/>
    </source>
</evidence>
<dbReference type="AlphaFoldDB" id="A0A235ETT3"/>
<name>A0A235ETT3_9RHOO</name>